<feature type="region of interest" description="Disordered" evidence="1">
    <location>
        <begin position="318"/>
        <end position="423"/>
    </location>
</feature>
<evidence type="ECO:0000256" key="1">
    <source>
        <dbReference type="SAM" id="MobiDB-lite"/>
    </source>
</evidence>
<dbReference type="Proteomes" id="UP000612899">
    <property type="component" value="Unassembled WGS sequence"/>
</dbReference>
<reference evidence="3" key="1">
    <citation type="submission" date="2021-01" db="EMBL/GenBank/DDBJ databases">
        <title>Whole genome shotgun sequence of Rhizocola hellebori NBRC 109834.</title>
        <authorList>
            <person name="Komaki H."/>
            <person name="Tamura T."/>
        </authorList>
    </citation>
    <scope>NUCLEOTIDE SEQUENCE</scope>
    <source>
        <strain evidence="3">NBRC 109834</strain>
    </source>
</reference>
<feature type="compositionally biased region" description="Low complexity" evidence="1">
    <location>
        <begin position="318"/>
        <end position="334"/>
    </location>
</feature>
<keyword evidence="4" id="KW-1185">Reference proteome</keyword>
<feature type="compositionally biased region" description="Basic and acidic residues" evidence="1">
    <location>
        <begin position="617"/>
        <end position="630"/>
    </location>
</feature>
<evidence type="ECO:0000259" key="2">
    <source>
        <dbReference type="Pfam" id="PF07179"/>
    </source>
</evidence>
<feature type="region of interest" description="Disordered" evidence="1">
    <location>
        <begin position="754"/>
        <end position="773"/>
    </location>
</feature>
<dbReference type="RefSeq" id="WP_239124537.1">
    <property type="nucleotide sequence ID" value="NZ_BONY01000134.1"/>
</dbReference>
<gene>
    <name evidence="3" type="ORF">Rhe02_95130</name>
</gene>
<accession>A0A8J3QIU8</accession>
<feature type="compositionally biased region" description="Low complexity" evidence="1">
    <location>
        <begin position="291"/>
        <end position="302"/>
    </location>
</feature>
<evidence type="ECO:0000313" key="4">
    <source>
        <dbReference type="Proteomes" id="UP000612899"/>
    </source>
</evidence>
<dbReference type="InterPro" id="IPR009839">
    <property type="entry name" value="SseB_N"/>
</dbReference>
<sequence length="938" mass="99306">MTRAGWEPTTEAEVALYEALLAGDQERYFRVLGKVHLLLPVSADAVAGRTPMGWATWTSNDHTHLLAFTSTASMRTCLAEHAGAARRMPFAELAGSWPNHDWWLAINPGLPIEGYLPAWFVAQLSQGDARLPGQSSSSSAPRDRLARVEALERAKAARAAGHQPPRDNREPVRVSATVGPRALPSAPPSPPTEPFPPQSPSQTPWHDPTPWREPASPRREPAPAMWGQPEPYHPGQPSRREPASEPYQPLRHEPAPAMWTQPQPEMSPPGQPLRQEPEPPTLRRPGRPAARRPAAAAPIDAEPVSDEGEAIAKLAAWREAAAASGESSGTGAWAEPTLVAGSTDLPRRQPGNLPSAQPATPAQPWLMQAADTQVVGERGPAAEPPRQSATSLWRDSAPRRGAEAAAQADQGSRNGAAEATVQSGTDFWADSKARAAAQAAPASASVADFWADSASRKGAAEATAQSGAARAGAAEASKQSATDLWADSASRKGAAEATAQGGKAGAADFWADSAARKGAAEATVQGGTDFWADSRARAAAAEPTVQGGTDFWADSKARAAAAEPTMQSGTDLWAESVARARASEAAAAAQESKAAPGGRLEAAPTTVLGQPEPASTEPREMNGKARHAEPDPDFIPANSVEEELFAAANTGNTDAFLSTLLLATVLIPKSAGTTNGAWRPQPIDGEPHIVCYTSTQHLAEPLETVSIKFIKLIQEWPDPTWSFAVNPGTPVGATLPGGQLLALANWAAEVGLGGDDEEQQQAASDSKTSAPVAGRANPELTVLQKAIAASQVSYYLERGYDRVSGFVHRAHEVGHLKSIAQMRGALGLDWPGSPFAADATEIYLLRWSAYRPNLYRIPYGGNHEAGMKAMQGWVIERAPFRGNGFAPGENKEIIAEFKVDSARLPHGARLLRMRNDGVEEIVAVLDTDGQRWLRTDGG</sequence>
<protein>
    <recommendedName>
        <fullName evidence="2">SseB protein N-terminal domain-containing protein</fullName>
    </recommendedName>
</protein>
<dbReference type="EMBL" id="BONY01000134">
    <property type="protein sequence ID" value="GIH11446.1"/>
    <property type="molecule type" value="Genomic_DNA"/>
</dbReference>
<feature type="domain" description="SseB protein N-terminal" evidence="2">
    <location>
        <begin position="24"/>
        <end position="121"/>
    </location>
</feature>
<name>A0A8J3QIU8_9ACTN</name>
<dbReference type="Pfam" id="PF07179">
    <property type="entry name" value="SseB"/>
    <property type="match status" value="2"/>
</dbReference>
<feature type="compositionally biased region" description="Low complexity" evidence="1">
    <location>
        <begin position="584"/>
        <end position="595"/>
    </location>
</feature>
<feature type="region of interest" description="Disordered" evidence="1">
    <location>
        <begin position="584"/>
        <end position="635"/>
    </location>
</feature>
<dbReference type="AlphaFoldDB" id="A0A8J3QIU8"/>
<feature type="region of interest" description="Disordered" evidence="1">
    <location>
        <begin position="452"/>
        <end position="505"/>
    </location>
</feature>
<evidence type="ECO:0000313" key="3">
    <source>
        <dbReference type="EMBL" id="GIH11446.1"/>
    </source>
</evidence>
<feature type="compositionally biased region" description="Low complexity" evidence="1">
    <location>
        <begin position="403"/>
        <end position="412"/>
    </location>
</feature>
<feature type="compositionally biased region" description="Pro residues" evidence="1">
    <location>
        <begin position="185"/>
        <end position="199"/>
    </location>
</feature>
<organism evidence="3 4">
    <name type="scientific">Rhizocola hellebori</name>
    <dbReference type="NCBI Taxonomy" id="1392758"/>
    <lineage>
        <taxon>Bacteria</taxon>
        <taxon>Bacillati</taxon>
        <taxon>Actinomycetota</taxon>
        <taxon>Actinomycetes</taxon>
        <taxon>Micromonosporales</taxon>
        <taxon>Micromonosporaceae</taxon>
        <taxon>Rhizocola</taxon>
    </lineage>
</organism>
<proteinExistence type="predicted"/>
<feature type="region of interest" description="Disordered" evidence="1">
    <location>
        <begin position="154"/>
        <end position="306"/>
    </location>
</feature>
<feature type="compositionally biased region" description="Low complexity" evidence="1">
    <location>
        <begin position="460"/>
        <end position="482"/>
    </location>
</feature>
<feature type="domain" description="SseB protein N-terminal" evidence="2">
    <location>
        <begin position="644"/>
        <end position="739"/>
    </location>
</feature>
<comment type="caution">
    <text evidence="3">The sequence shown here is derived from an EMBL/GenBank/DDBJ whole genome shotgun (WGS) entry which is preliminary data.</text>
</comment>
<feature type="compositionally biased region" description="Polar residues" evidence="1">
    <location>
        <begin position="760"/>
        <end position="769"/>
    </location>
</feature>